<evidence type="ECO:0000313" key="2">
    <source>
        <dbReference type="EMBL" id="MPL93630.1"/>
    </source>
</evidence>
<evidence type="ECO:0000256" key="1">
    <source>
        <dbReference type="SAM" id="Phobius"/>
    </source>
</evidence>
<protein>
    <submittedName>
        <fullName evidence="2">Uncharacterized protein</fullName>
    </submittedName>
</protein>
<comment type="caution">
    <text evidence="2">The sequence shown here is derived from an EMBL/GenBank/DDBJ whole genome shotgun (WGS) entry which is preliminary data.</text>
</comment>
<name>A0A644VQZ2_9ZZZZ</name>
<gene>
    <name evidence="2" type="ORF">SDC9_39764</name>
</gene>
<organism evidence="2">
    <name type="scientific">bioreactor metagenome</name>
    <dbReference type="NCBI Taxonomy" id="1076179"/>
    <lineage>
        <taxon>unclassified sequences</taxon>
        <taxon>metagenomes</taxon>
        <taxon>ecological metagenomes</taxon>
    </lineage>
</organism>
<sequence>MFIKTKKKAYAFLESLIIFMFVLVMANLSIKVISKNYLKSQNFSTYEDLKSLEAEEEKVLEIINIKCQDESINKELLVEAVKNEKNIRYPELKNIEFTYENSGYFIKRKKSNSTMYIELIEKKVEDKNIFMPAYYKTKYIIN</sequence>
<keyword evidence="1" id="KW-1133">Transmembrane helix</keyword>
<reference evidence="2" key="1">
    <citation type="submission" date="2019-08" db="EMBL/GenBank/DDBJ databases">
        <authorList>
            <person name="Kucharzyk K."/>
            <person name="Murdoch R.W."/>
            <person name="Higgins S."/>
            <person name="Loffler F."/>
        </authorList>
    </citation>
    <scope>NUCLEOTIDE SEQUENCE</scope>
</reference>
<accession>A0A644VQZ2</accession>
<proteinExistence type="predicted"/>
<keyword evidence="1" id="KW-0812">Transmembrane</keyword>
<feature type="transmembrane region" description="Helical" evidence="1">
    <location>
        <begin position="12"/>
        <end position="30"/>
    </location>
</feature>
<dbReference type="AlphaFoldDB" id="A0A644VQZ2"/>
<dbReference type="EMBL" id="VSSQ01000397">
    <property type="protein sequence ID" value="MPL93630.1"/>
    <property type="molecule type" value="Genomic_DNA"/>
</dbReference>
<keyword evidence="1" id="KW-0472">Membrane</keyword>